<dbReference type="GeneID" id="85364509"/>
<gene>
    <name evidence="2" type="ORF">EV420DRAFT_1768267</name>
</gene>
<reference evidence="2" key="1">
    <citation type="submission" date="2023-06" db="EMBL/GenBank/DDBJ databases">
        <authorList>
            <consortium name="Lawrence Berkeley National Laboratory"/>
            <person name="Ahrendt S."/>
            <person name="Sahu N."/>
            <person name="Indic B."/>
            <person name="Wong-Bajracharya J."/>
            <person name="Merenyi Z."/>
            <person name="Ke H.-M."/>
            <person name="Monk M."/>
            <person name="Kocsube S."/>
            <person name="Drula E."/>
            <person name="Lipzen A."/>
            <person name="Balint B."/>
            <person name="Henrissat B."/>
            <person name="Andreopoulos B."/>
            <person name="Martin F.M."/>
            <person name="Harder C.B."/>
            <person name="Rigling D."/>
            <person name="Ford K.L."/>
            <person name="Foster G.D."/>
            <person name="Pangilinan J."/>
            <person name="Papanicolaou A."/>
            <person name="Barry K."/>
            <person name="LaButti K."/>
            <person name="Viragh M."/>
            <person name="Koriabine M."/>
            <person name="Yan M."/>
            <person name="Riley R."/>
            <person name="Champramary S."/>
            <person name="Plett K.L."/>
            <person name="Tsai I.J."/>
            <person name="Slot J."/>
            <person name="Sipos G."/>
            <person name="Plett J."/>
            <person name="Nagy L.G."/>
            <person name="Grigoriev I.V."/>
        </authorList>
    </citation>
    <scope>NUCLEOTIDE SEQUENCE</scope>
    <source>
        <strain evidence="2">CCBAS 213</strain>
    </source>
</reference>
<dbReference type="RefSeq" id="XP_060325079.1">
    <property type="nucleotide sequence ID" value="XM_060480961.1"/>
</dbReference>
<dbReference type="AlphaFoldDB" id="A0AA39JL75"/>
<organism evidence="2 3">
    <name type="scientific">Armillaria tabescens</name>
    <name type="common">Ringless honey mushroom</name>
    <name type="synonym">Agaricus tabescens</name>
    <dbReference type="NCBI Taxonomy" id="1929756"/>
    <lineage>
        <taxon>Eukaryota</taxon>
        <taxon>Fungi</taxon>
        <taxon>Dikarya</taxon>
        <taxon>Basidiomycota</taxon>
        <taxon>Agaricomycotina</taxon>
        <taxon>Agaricomycetes</taxon>
        <taxon>Agaricomycetidae</taxon>
        <taxon>Agaricales</taxon>
        <taxon>Marasmiineae</taxon>
        <taxon>Physalacriaceae</taxon>
        <taxon>Desarmillaria</taxon>
    </lineage>
</organism>
<keyword evidence="1" id="KW-0472">Membrane</keyword>
<keyword evidence="1" id="KW-1133">Transmembrane helix</keyword>
<accession>A0AA39JL75</accession>
<keyword evidence="3" id="KW-1185">Reference proteome</keyword>
<dbReference type="EMBL" id="JAUEPS010000054">
    <property type="protein sequence ID" value="KAK0444509.1"/>
    <property type="molecule type" value="Genomic_DNA"/>
</dbReference>
<comment type="caution">
    <text evidence="2">The sequence shown here is derived from an EMBL/GenBank/DDBJ whole genome shotgun (WGS) entry which is preliminary data.</text>
</comment>
<name>A0AA39JL75_ARMTA</name>
<proteinExistence type="predicted"/>
<dbReference type="Proteomes" id="UP001175211">
    <property type="component" value="Unassembled WGS sequence"/>
</dbReference>
<sequence length="73" mass="8348">MHSPPLSMTICICLSNVQVPVVNLFFYKSNQYRITWHDATNSRVLDVHTSLIPCLGSHCCPHSLPLLRYRPPK</sequence>
<keyword evidence="1" id="KW-0812">Transmembrane</keyword>
<evidence type="ECO:0000313" key="3">
    <source>
        <dbReference type="Proteomes" id="UP001175211"/>
    </source>
</evidence>
<evidence type="ECO:0000313" key="2">
    <source>
        <dbReference type="EMBL" id="KAK0444509.1"/>
    </source>
</evidence>
<feature type="transmembrane region" description="Helical" evidence="1">
    <location>
        <begin position="6"/>
        <end position="27"/>
    </location>
</feature>
<evidence type="ECO:0000256" key="1">
    <source>
        <dbReference type="SAM" id="Phobius"/>
    </source>
</evidence>
<protein>
    <submittedName>
        <fullName evidence="2">Uncharacterized protein</fullName>
    </submittedName>
</protein>